<dbReference type="GO" id="GO:0030170">
    <property type="term" value="F:pyridoxal phosphate binding"/>
    <property type="evidence" value="ECO:0007669"/>
    <property type="project" value="InterPro"/>
</dbReference>
<sequence length="453" mass="47895">MATLQEGHLGTWLEGLRTQYVASSPESARLAEQAKRALPGGDTSEQAKRALPGGDTRAFTALWPYPVYARESFGSTIIDLDGNRYADFSNNASSLVIGHAHPVVVEAVSAQVRRGTAWSVRNPGEVELAQLLVDRVPSIEKVRFANSGTEAVMTAVRLARAFTGRGTVIRSEGSYHGVWDEVANDPRGLGQPDRPAMLLATFNDLASFTERAHEAGSDLAAVLVAPVFTGGGQSASGYVLPEPGFLEGLLELCRRTGALLVFDEVLTLRLEVGGAQQRAGVMPDLTAMGKVIGGGLAVGAVGGRTDVLSLSDPARDDALHLSGTYNGNPLMTAAGIATLSQLTAEEIARINEIGADVEGRLVALNRRYGDRFSVSGCGSLFALQLRDIPGGGGLLGQRALKLFFTLQGVLGWPYFSISTATTPDDVHLLLDVSERAMQVLDEVMANVQKAAIA</sequence>
<keyword evidence="4" id="KW-0032">Aminotransferase</keyword>
<dbReference type="GO" id="GO:0008483">
    <property type="term" value="F:transaminase activity"/>
    <property type="evidence" value="ECO:0007669"/>
    <property type="project" value="UniProtKB-KW"/>
</dbReference>
<dbReference type="AlphaFoldDB" id="A0A2P2C4A9"/>
<dbReference type="InterPro" id="IPR015424">
    <property type="entry name" value="PyrdxlP-dep_Trfase"/>
</dbReference>
<feature type="region of interest" description="Disordered" evidence="3">
    <location>
        <begin position="32"/>
        <end position="51"/>
    </location>
</feature>
<dbReference type="PANTHER" id="PTHR43713:SF3">
    <property type="entry name" value="GLUTAMATE-1-SEMIALDEHYDE 2,1-AMINOMUTASE 1, CHLOROPLASTIC-RELATED"/>
    <property type="match status" value="1"/>
</dbReference>
<organism evidence="4">
    <name type="scientific">metagenome</name>
    <dbReference type="NCBI Taxonomy" id="256318"/>
    <lineage>
        <taxon>unclassified sequences</taxon>
        <taxon>metagenomes</taxon>
    </lineage>
</organism>
<evidence type="ECO:0000256" key="1">
    <source>
        <dbReference type="ARBA" id="ARBA00001933"/>
    </source>
</evidence>
<reference evidence="4" key="1">
    <citation type="submission" date="2015-08" db="EMBL/GenBank/DDBJ databases">
        <authorList>
            <person name="Babu N.S."/>
            <person name="Beckwith C.J."/>
            <person name="Beseler K.G."/>
            <person name="Brison A."/>
            <person name="Carone J.V."/>
            <person name="Caskin T.P."/>
            <person name="Diamond M."/>
            <person name="Durham M.E."/>
            <person name="Foxe J.M."/>
            <person name="Go M."/>
            <person name="Henderson B.A."/>
            <person name="Jones I.B."/>
            <person name="McGettigan J.A."/>
            <person name="Micheletti S.J."/>
            <person name="Nasrallah M.E."/>
            <person name="Ortiz D."/>
            <person name="Piller C.R."/>
            <person name="Privatt S.R."/>
            <person name="Schneider S.L."/>
            <person name="Sharp S."/>
            <person name="Smith T.C."/>
            <person name="Stanton J.D."/>
            <person name="Ullery H.E."/>
            <person name="Wilson R.J."/>
            <person name="Serrano M.G."/>
            <person name="Buck G."/>
            <person name="Lee V."/>
            <person name="Wang Y."/>
            <person name="Carvalho R."/>
            <person name="Voegtly L."/>
            <person name="Shi R."/>
            <person name="Duckworth R."/>
            <person name="Johnson A."/>
            <person name="Loviza R."/>
            <person name="Walstead R."/>
            <person name="Shah Z."/>
            <person name="Kiflezghi M."/>
            <person name="Wade K."/>
            <person name="Ball S.L."/>
            <person name="Bradley K.W."/>
            <person name="Asai D.J."/>
            <person name="Bowman C.A."/>
            <person name="Russell D.A."/>
            <person name="Pope W.H."/>
            <person name="Jacobs-Sera D."/>
            <person name="Hendrix R.W."/>
            <person name="Hatfull G.F."/>
        </authorList>
    </citation>
    <scope>NUCLEOTIDE SEQUENCE</scope>
</reference>
<keyword evidence="4" id="KW-0808">Transferase</keyword>
<protein>
    <submittedName>
        <fullName evidence="4">Putative Aminotransferase class-III</fullName>
    </submittedName>
</protein>
<gene>
    <name evidence="4" type="ORF">NOCA2360079</name>
</gene>
<dbReference type="InterPro" id="IPR015422">
    <property type="entry name" value="PyrdxlP-dep_Trfase_small"/>
</dbReference>
<evidence type="ECO:0000313" key="4">
    <source>
        <dbReference type="EMBL" id="CUR56833.1"/>
    </source>
</evidence>
<dbReference type="Gene3D" id="3.40.640.10">
    <property type="entry name" value="Type I PLP-dependent aspartate aminotransferase-like (Major domain)"/>
    <property type="match status" value="1"/>
</dbReference>
<dbReference type="Gene3D" id="3.90.1150.10">
    <property type="entry name" value="Aspartate Aminotransferase, domain 1"/>
    <property type="match status" value="1"/>
</dbReference>
<proteinExistence type="predicted"/>
<dbReference type="Pfam" id="PF00202">
    <property type="entry name" value="Aminotran_3"/>
    <property type="match status" value="1"/>
</dbReference>
<keyword evidence="2" id="KW-0663">Pyridoxal phosphate</keyword>
<dbReference type="InterPro" id="IPR005814">
    <property type="entry name" value="Aminotrans_3"/>
</dbReference>
<evidence type="ECO:0000256" key="2">
    <source>
        <dbReference type="ARBA" id="ARBA00022898"/>
    </source>
</evidence>
<dbReference type="InterPro" id="IPR015421">
    <property type="entry name" value="PyrdxlP-dep_Trfase_major"/>
</dbReference>
<dbReference type="SUPFAM" id="SSF53383">
    <property type="entry name" value="PLP-dependent transferases"/>
    <property type="match status" value="1"/>
</dbReference>
<accession>A0A2P2C4A9</accession>
<comment type="cofactor">
    <cofactor evidence="1">
        <name>pyridoxal 5'-phosphate</name>
        <dbReference type="ChEBI" id="CHEBI:597326"/>
    </cofactor>
</comment>
<dbReference type="PANTHER" id="PTHR43713">
    <property type="entry name" value="GLUTAMATE-1-SEMIALDEHYDE 2,1-AMINOMUTASE"/>
    <property type="match status" value="1"/>
</dbReference>
<name>A0A2P2C4A9_9ZZZZ</name>
<dbReference type="EMBL" id="CZKA01000030">
    <property type="protein sequence ID" value="CUR56833.1"/>
    <property type="molecule type" value="Genomic_DNA"/>
</dbReference>
<evidence type="ECO:0000256" key="3">
    <source>
        <dbReference type="SAM" id="MobiDB-lite"/>
    </source>
</evidence>